<feature type="compositionally biased region" description="Basic and acidic residues" evidence="2">
    <location>
        <begin position="34"/>
        <end position="43"/>
    </location>
</feature>
<name>A0A2H0BLA3_9BACT</name>
<accession>A0A2H0BLA3</accession>
<keyword evidence="3" id="KW-0732">Signal</keyword>
<proteinExistence type="predicted"/>
<dbReference type="EMBL" id="PCSX01000005">
    <property type="protein sequence ID" value="PIP58452.1"/>
    <property type="molecule type" value="Genomic_DNA"/>
</dbReference>
<evidence type="ECO:0000256" key="1">
    <source>
        <dbReference type="SAM" id="Coils"/>
    </source>
</evidence>
<feature type="compositionally biased region" description="Polar residues" evidence="2">
    <location>
        <begin position="22"/>
        <end position="32"/>
    </location>
</feature>
<evidence type="ECO:0000256" key="3">
    <source>
        <dbReference type="SAM" id="SignalP"/>
    </source>
</evidence>
<gene>
    <name evidence="4" type="ORF">COX02_00145</name>
</gene>
<organism evidence="4 5">
    <name type="scientific">Candidatus Vogelbacteria bacterium CG22_combo_CG10-13_8_21_14_all_37_9</name>
    <dbReference type="NCBI Taxonomy" id="1975046"/>
    <lineage>
        <taxon>Bacteria</taxon>
        <taxon>Candidatus Vogeliibacteriota</taxon>
    </lineage>
</organism>
<evidence type="ECO:0000313" key="5">
    <source>
        <dbReference type="Proteomes" id="UP000229334"/>
    </source>
</evidence>
<sequence length="241" mass="27460">MKKTLIVTLALLLVLPLITSAENNQGRGNNPRSPEARDFDRPLNRGVGIPMIAEGFNLDREDLKRKMASSTEDWQDKMKDYREQIKNERENRWQNASTSASTTPKKLLKLEKREERMENRLESRRDRVGLYADYLLQRLERQINNVANLITRSEQRTQIMADSGKDVSQIQAKITQANQALNLAKDKMALLPDQFENLASSTASSTRPVQIVKQSAQAVLEAIRSAHRFIVEAITMINNGQ</sequence>
<dbReference type="AlphaFoldDB" id="A0A2H0BLA3"/>
<feature type="region of interest" description="Disordered" evidence="2">
    <location>
        <begin position="22"/>
        <end position="45"/>
    </location>
</feature>
<evidence type="ECO:0000256" key="2">
    <source>
        <dbReference type="SAM" id="MobiDB-lite"/>
    </source>
</evidence>
<comment type="caution">
    <text evidence="4">The sequence shown here is derived from an EMBL/GenBank/DDBJ whole genome shotgun (WGS) entry which is preliminary data.</text>
</comment>
<protein>
    <recommendedName>
        <fullName evidence="6">DUF5667 domain-containing protein</fullName>
    </recommendedName>
</protein>
<dbReference type="Proteomes" id="UP000229334">
    <property type="component" value="Unassembled WGS sequence"/>
</dbReference>
<feature type="signal peptide" evidence="3">
    <location>
        <begin position="1"/>
        <end position="21"/>
    </location>
</feature>
<keyword evidence="1" id="KW-0175">Coiled coil</keyword>
<evidence type="ECO:0000313" key="4">
    <source>
        <dbReference type="EMBL" id="PIP58452.1"/>
    </source>
</evidence>
<feature type="chain" id="PRO_5013836395" description="DUF5667 domain-containing protein" evidence="3">
    <location>
        <begin position="22"/>
        <end position="241"/>
    </location>
</feature>
<evidence type="ECO:0008006" key="6">
    <source>
        <dbReference type="Google" id="ProtNLM"/>
    </source>
</evidence>
<reference evidence="4 5" key="1">
    <citation type="submission" date="2017-09" db="EMBL/GenBank/DDBJ databases">
        <title>Depth-based differentiation of microbial function through sediment-hosted aquifers and enrichment of novel symbionts in the deep terrestrial subsurface.</title>
        <authorList>
            <person name="Probst A.J."/>
            <person name="Ladd B."/>
            <person name="Jarett J.K."/>
            <person name="Geller-Mcgrath D.E."/>
            <person name="Sieber C.M."/>
            <person name="Emerson J.B."/>
            <person name="Anantharaman K."/>
            <person name="Thomas B.C."/>
            <person name="Malmstrom R."/>
            <person name="Stieglmeier M."/>
            <person name="Klingl A."/>
            <person name="Woyke T."/>
            <person name="Ryan C.M."/>
            <person name="Banfield J.F."/>
        </authorList>
    </citation>
    <scope>NUCLEOTIDE SEQUENCE [LARGE SCALE GENOMIC DNA]</scope>
    <source>
        <strain evidence="4">CG22_combo_CG10-13_8_21_14_all_37_9</strain>
    </source>
</reference>
<feature type="coiled-coil region" evidence="1">
    <location>
        <begin position="71"/>
        <end position="187"/>
    </location>
</feature>